<evidence type="ECO:0000313" key="2">
    <source>
        <dbReference type="EMBL" id="KAK7544501.1"/>
    </source>
</evidence>
<evidence type="ECO:0000256" key="1">
    <source>
        <dbReference type="SAM" id="MobiDB-lite"/>
    </source>
</evidence>
<dbReference type="EMBL" id="JBBPEH010000001">
    <property type="protein sequence ID" value="KAK7544501.1"/>
    <property type="molecule type" value="Genomic_DNA"/>
</dbReference>
<comment type="caution">
    <text evidence="2">The sequence shown here is derived from an EMBL/GenBank/DDBJ whole genome shotgun (WGS) entry which is preliminary data.</text>
</comment>
<keyword evidence="3" id="KW-1185">Reference proteome</keyword>
<dbReference type="Proteomes" id="UP001360953">
    <property type="component" value="Unassembled WGS sequence"/>
</dbReference>
<accession>A0ABR1MB95</accession>
<sequence>MGLARARHSSMLLNHFTTSIPALSALRSPAQTRTRPALTDDSPPPAPTKLRQSPTTSASFTKLRAHQASTTSATVSSLFEKHGTTNALMTCAIAATTRRIHTQHAFDVVALDSLAVGQAGRLGDNGPGTHNKISVQASILDTHGTEGVERNATDLLAI</sequence>
<name>A0ABR1MB95_9PEZI</name>
<feature type="region of interest" description="Disordered" evidence="1">
    <location>
        <begin position="24"/>
        <end position="66"/>
    </location>
</feature>
<feature type="compositionally biased region" description="Polar residues" evidence="1">
    <location>
        <begin position="50"/>
        <end position="60"/>
    </location>
</feature>
<organism evidence="2 3">
    <name type="scientific">Phyllosticta citribraziliensis</name>
    <dbReference type="NCBI Taxonomy" id="989973"/>
    <lineage>
        <taxon>Eukaryota</taxon>
        <taxon>Fungi</taxon>
        <taxon>Dikarya</taxon>
        <taxon>Ascomycota</taxon>
        <taxon>Pezizomycotina</taxon>
        <taxon>Dothideomycetes</taxon>
        <taxon>Dothideomycetes incertae sedis</taxon>
        <taxon>Botryosphaeriales</taxon>
        <taxon>Phyllostictaceae</taxon>
        <taxon>Phyllosticta</taxon>
    </lineage>
</organism>
<proteinExistence type="predicted"/>
<dbReference type="GeneID" id="92027539"/>
<evidence type="ECO:0000313" key="3">
    <source>
        <dbReference type="Proteomes" id="UP001360953"/>
    </source>
</evidence>
<dbReference type="RefSeq" id="XP_066659736.1">
    <property type="nucleotide sequence ID" value="XM_066794633.1"/>
</dbReference>
<gene>
    <name evidence="2" type="ORF">J3D65DRAFT_22628</name>
</gene>
<reference evidence="2 3" key="1">
    <citation type="submission" date="2024-04" db="EMBL/GenBank/DDBJ databases">
        <title>Phyllosticta paracitricarpa is synonymous to the EU quarantine fungus P. citricarpa based on phylogenomic analyses.</title>
        <authorList>
            <consortium name="Lawrence Berkeley National Laboratory"/>
            <person name="Van ingen-buijs V.A."/>
            <person name="Van westerhoven A.C."/>
            <person name="Haridas S."/>
            <person name="Skiadas P."/>
            <person name="Martin F."/>
            <person name="Groenewald J.Z."/>
            <person name="Crous P.W."/>
            <person name="Seidl M.F."/>
        </authorList>
    </citation>
    <scope>NUCLEOTIDE SEQUENCE [LARGE SCALE GENOMIC DNA]</scope>
    <source>
        <strain evidence="2 3">CPC 17464</strain>
    </source>
</reference>
<protein>
    <submittedName>
        <fullName evidence="2">Uncharacterized protein</fullName>
    </submittedName>
</protein>